<evidence type="ECO:0000259" key="3">
    <source>
        <dbReference type="Pfam" id="PF00464"/>
    </source>
</evidence>
<dbReference type="EMBL" id="UYRU01056656">
    <property type="protein sequence ID" value="VDN13540.1"/>
    <property type="molecule type" value="Genomic_DNA"/>
</dbReference>
<keyword evidence="2" id="KW-0663">Pyridoxal phosphate</keyword>
<dbReference type="InterPro" id="IPR015422">
    <property type="entry name" value="PyrdxlP-dep_Trfase_small"/>
</dbReference>
<dbReference type="PANTHER" id="PTHR11680">
    <property type="entry name" value="SERINE HYDROXYMETHYLTRANSFERASE"/>
    <property type="match status" value="1"/>
</dbReference>
<name>A0A3P7LJI6_DIBLA</name>
<dbReference type="OrthoDB" id="10265628at2759"/>
<evidence type="ECO:0000256" key="2">
    <source>
        <dbReference type="ARBA" id="ARBA00022898"/>
    </source>
</evidence>
<dbReference type="Proteomes" id="UP000281553">
    <property type="component" value="Unassembled WGS sequence"/>
</dbReference>
<sequence length="141" mass="15248">MLSSTDPVIYDLCLKEQKRQKEGLELIASENFVSGAVMAALSSSFHNKYSEGQVGARYYGGTEYVDAMESLCIERALKLFNLSPEDWGVNVQPYSGSPANFAVYTGLVGPHGRIMGLSLPDGGHLTHGFFTASGKKASKCF</sequence>
<dbReference type="SUPFAM" id="SSF53383">
    <property type="entry name" value="PLP-dependent transferases"/>
    <property type="match status" value="1"/>
</dbReference>
<dbReference type="InterPro" id="IPR015424">
    <property type="entry name" value="PyrdxlP-dep_Trfase"/>
</dbReference>
<evidence type="ECO:0000313" key="5">
    <source>
        <dbReference type="Proteomes" id="UP000281553"/>
    </source>
</evidence>
<gene>
    <name evidence="4" type="ORF">DILT_LOCUS9371</name>
</gene>
<keyword evidence="5" id="KW-1185">Reference proteome</keyword>
<proteinExistence type="predicted"/>
<evidence type="ECO:0000256" key="1">
    <source>
        <dbReference type="ARBA" id="ARBA00001933"/>
    </source>
</evidence>
<organism evidence="4 5">
    <name type="scientific">Dibothriocephalus latus</name>
    <name type="common">Fish tapeworm</name>
    <name type="synonym">Diphyllobothrium latum</name>
    <dbReference type="NCBI Taxonomy" id="60516"/>
    <lineage>
        <taxon>Eukaryota</taxon>
        <taxon>Metazoa</taxon>
        <taxon>Spiralia</taxon>
        <taxon>Lophotrochozoa</taxon>
        <taxon>Platyhelminthes</taxon>
        <taxon>Cestoda</taxon>
        <taxon>Eucestoda</taxon>
        <taxon>Diphyllobothriidea</taxon>
        <taxon>Diphyllobothriidae</taxon>
        <taxon>Dibothriocephalus</taxon>
    </lineage>
</organism>
<evidence type="ECO:0000313" key="4">
    <source>
        <dbReference type="EMBL" id="VDN13540.1"/>
    </source>
</evidence>
<dbReference type="AlphaFoldDB" id="A0A3P7LJI6"/>
<dbReference type="GO" id="GO:0004372">
    <property type="term" value="F:glycine hydroxymethyltransferase activity"/>
    <property type="evidence" value="ECO:0007669"/>
    <property type="project" value="TreeGrafter"/>
</dbReference>
<dbReference type="GO" id="GO:0019264">
    <property type="term" value="P:glycine biosynthetic process from serine"/>
    <property type="evidence" value="ECO:0007669"/>
    <property type="project" value="TreeGrafter"/>
</dbReference>
<reference evidence="4 5" key="1">
    <citation type="submission" date="2018-11" db="EMBL/GenBank/DDBJ databases">
        <authorList>
            <consortium name="Pathogen Informatics"/>
        </authorList>
    </citation>
    <scope>NUCLEOTIDE SEQUENCE [LARGE SCALE GENOMIC DNA]</scope>
</reference>
<dbReference type="InterPro" id="IPR015421">
    <property type="entry name" value="PyrdxlP-dep_Trfase_major"/>
</dbReference>
<dbReference type="Gene3D" id="3.40.640.10">
    <property type="entry name" value="Type I PLP-dependent aspartate aminotransferase-like (Major domain)"/>
    <property type="match status" value="1"/>
</dbReference>
<dbReference type="UniPathway" id="UPA00193"/>
<comment type="cofactor">
    <cofactor evidence="1">
        <name>pyridoxal 5'-phosphate</name>
        <dbReference type="ChEBI" id="CHEBI:597326"/>
    </cofactor>
</comment>
<dbReference type="Gene3D" id="3.90.1150.10">
    <property type="entry name" value="Aspartate Aminotransferase, domain 1"/>
    <property type="match status" value="1"/>
</dbReference>
<dbReference type="PANTHER" id="PTHR11680:SF35">
    <property type="entry name" value="SERINE HYDROXYMETHYLTRANSFERASE 1"/>
    <property type="match status" value="1"/>
</dbReference>
<dbReference type="InterPro" id="IPR039429">
    <property type="entry name" value="SHMT-like_dom"/>
</dbReference>
<feature type="domain" description="Serine hydroxymethyltransferase-like" evidence="3">
    <location>
        <begin position="2"/>
        <end position="134"/>
    </location>
</feature>
<dbReference type="Pfam" id="PF00464">
    <property type="entry name" value="SHMT"/>
    <property type="match status" value="1"/>
</dbReference>
<dbReference type="GO" id="GO:0035999">
    <property type="term" value="P:tetrahydrofolate interconversion"/>
    <property type="evidence" value="ECO:0007669"/>
    <property type="project" value="UniProtKB-UniPathway"/>
</dbReference>
<accession>A0A3P7LJI6</accession>
<dbReference type="GO" id="GO:0005739">
    <property type="term" value="C:mitochondrion"/>
    <property type="evidence" value="ECO:0007669"/>
    <property type="project" value="TreeGrafter"/>
</dbReference>
<dbReference type="InterPro" id="IPR049943">
    <property type="entry name" value="Ser_HO-MeTrfase-like"/>
</dbReference>
<dbReference type="GO" id="GO:0030170">
    <property type="term" value="F:pyridoxal phosphate binding"/>
    <property type="evidence" value="ECO:0007669"/>
    <property type="project" value="TreeGrafter"/>
</dbReference>
<protein>
    <recommendedName>
        <fullName evidence="3">Serine hydroxymethyltransferase-like domain-containing protein</fullName>
    </recommendedName>
</protein>